<dbReference type="InterPro" id="IPR013249">
    <property type="entry name" value="RNA_pol_sigma70_r4_t2"/>
</dbReference>
<organism evidence="9 10">
    <name type="scientific">Janthinobacterium violaceinigrum</name>
    <dbReference type="NCBI Taxonomy" id="2654252"/>
    <lineage>
        <taxon>Bacteria</taxon>
        <taxon>Pseudomonadati</taxon>
        <taxon>Pseudomonadota</taxon>
        <taxon>Betaproteobacteria</taxon>
        <taxon>Burkholderiales</taxon>
        <taxon>Oxalobacteraceae</taxon>
        <taxon>Janthinobacterium</taxon>
    </lineage>
</organism>
<feature type="domain" description="RNA polymerase sigma factor 70 region 4 type 2" evidence="8">
    <location>
        <begin position="100"/>
        <end position="152"/>
    </location>
</feature>
<dbReference type="InterPro" id="IPR039425">
    <property type="entry name" value="RNA_pol_sigma-70-like"/>
</dbReference>
<evidence type="ECO:0000256" key="1">
    <source>
        <dbReference type="ARBA" id="ARBA00010641"/>
    </source>
</evidence>
<keyword evidence="2 6" id="KW-0805">Transcription regulation</keyword>
<dbReference type="Pfam" id="PF08281">
    <property type="entry name" value="Sigma70_r4_2"/>
    <property type="match status" value="1"/>
</dbReference>
<comment type="similarity">
    <text evidence="1 6">Belongs to the sigma-70 factor family. ECF subfamily.</text>
</comment>
<evidence type="ECO:0000256" key="6">
    <source>
        <dbReference type="RuleBase" id="RU000716"/>
    </source>
</evidence>
<dbReference type="GO" id="GO:0006352">
    <property type="term" value="P:DNA-templated transcription initiation"/>
    <property type="evidence" value="ECO:0007669"/>
    <property type="project" value="InterPro"/>
</dbReference>
<evidence type="ECO:0000256" key="2">
    <source>
        <dbReference type="ARBA" id="ARBA00023015"/>
    </source>
</evidence>
<sequence>MALPHLDSAYKLARWLTRNDQDAQDLVQTAFLRAYRFMDGYHGDGARAWLLTIVRNTYYTSLRDGRAEHDDIGFDEEVHGYDEERCGNPEEILARADAKDAVDHALQALPRPFREVLVLKEIDDLSYKEIADIVGIPIGTVMSRLARGRKLLLACLKQATGEN</sequence>
<evidence type="ECO:0000313" key="10">
    <source>
        <dbReference type="Proteomes" id="UP000468717"/>
    </source>
</evidence>
<accession>A0A6I1I9Z9</accession>
<comment type="caution">
    <text evidence="9">The sequence shown here is derived from an EMBL/GenBank/DDBJ whole genome shotgun (WGS) entry which is preliminary data.</text>
</comment>
<proteinExistence type="inferred from homology"/>
<feature type="domain" description="RNA polymerase sigma-70 region 2" evidence="7">
    <location>
        <begin position="5"/>
        <end position="66"/>
    </location>
</feature>
<dbReference type="Gene3D" id="1.10.1740.10">
    <property type="match status" value="1"/>
</dbReference>
<dbReference type="Pfam" id="PF04542">
    <property type="entry name" value="Sigma70_r2"/>
    <property type="match status" value="1"/>
</dbReference>
<dbReference type="EMBL" id="WFLI01000001">
    <property type="protein sequence ID" value="KAB8066910.1"/>
    <property type="molecule type" value="Genomic_DNA"/>
</dbReference>
<dbReference type="PROSITE" id="PS01063">
    <property type="entry name" value="SIGMA70_ECF"/>
    <property type="match status" value="1"/>
</dbReference>
<dbReference type="InterPro" id="IPR014284">
    <property type="entry name" value="RNA_pol_sigma-70_dom"/>
</dbReference>
<evidence type="ECO:0000259" key="8">
    <source>
        <dbReference type="Pfam" id="PF08281"/>
    </source>
</evidence>
<evidence type="ECO:0000259" key="7">
    <source>
        <dbReference type="Pfam" id="PF04542"/>
    </source>
</evidence>
<dbReference type="GO" id="GO:0003677">
    <property type="term" value="F:DNA binding"/>
    <property type="evidence" value="ECO:0007669"/>
    <property type="project" value="UniProtKB-KW"/>
</dbReference>
<protein>
    <recommendedName>
        <fullName evidence="6">RNA polymerase sigma factor</fullName>
    </recommendedName>
</protein>
<dbReference type="PANTHER" id="PTHR43133:SF51">
    <property type="entry name" value="RNA POLYMERASE SIGMA FACTOR"/>
    <property type="match status" value="1"/>
</dbReference>
<evidence type="ECO:0000256" key="4">
    <source>
        <dbReference type="ARBA" id="ARBA00023125"/>
    </source>
</evidence>
<gene>
    <name evidence="9" type="ORF">GCN75_01205</name>
</gene>
<name>A0A6I1I9Z9_9BURK</name>
<dbReference type="InterPro" id="IPR013324">
    <property type="entry name" value="RNA_pol_sigma_r3/r4-like"/>
</dbReference>
<keyword evidence="4 6" id="KW-0238">DNA-binding</keyword>
<evidence type="ECO:0000313" key="9">
    <source>
        <dbReference type="EMBL" id="KAB8066910.1"/>
    </source>
</evidence>
<dbReference type="InterPro" id="IPR000838">
    <property type="entry name" value="RNA_pol_sigma70_ECF_CS"/>
</dbReference>
<dbReference type="NCBIfam" id="TIGR02937">
    <property type="entry name" value="sigma70-ECF"/>
    <property type="match status" value="1"/>
</dbReference>
<dbReference type="InterPro" id="IPR013325">
    <property type="entry name" value="RNA_pol_sigma_r2"/>
</dbReference>
<dbReference type="InterPro" id="IPR007627">
    <property type="entry name" value="RNA_pol_sigma70_r2"/>
</dbReference>
<dbReference type="SUPFAM" id="SSF88946">
    <property type="entry name" value="Sigma2 domain of RNA polymerase sigma factors"/>
    <property type="match status" value="1"/>
</dbReference>
<keyword evidence="5 6" id="KW-0804">Transcription</keyword>
<evidence type="ECO:0000256" key="5">
    <source>
        <dbReference type="ARBA" id="ARBA00023163"/>
    </source>
</evidence>
<dbReference type="InterPro" id="IPR036388">
    <property type="entry name" value="WH-like_DNA-bd_sf"/>
</dbReference>
<keyword evidence="3 6" id="KW-0731">Sigma factor</keyword>
<dbReference type="SUPFAM" id="SSF88659">
    <property type="entry name" value="Sigma3 and sigma4 domains of RNA polymerase sigma factors"/>
    <property type="match status" value="1"/>
</dbReference>
<dbReference type="Proteomes" id="UP000468717">
    <property type="component" value="Unassembled WGS sequence"/>
</dbReference>
<dbReference type="PANTHER" id="PTHR43133">
    <property type="entry name" value="RNA POLYMERASE ECF-TYPE SIGMA FACTO"/>
    <property type="match status" value="1"/>
</dbReference>
<dbReference type="CDD" id="cd06171">
    <property type="entry name" value="Sigma70_r4"/>
    <property type="match status" value="1"/>
</dbReference>
<dbReference type="GO" id="GO:0016987">
    <property type="term" value="F:sigma factor activity"/>
    <property type="evidence" value="ECO:0007669"/>
    <property type="project" value="UniProtKB-KW"/>
</dbReference>
<evidence type="ECO:0000256" key="3">
    <source>
        <dbReference type="ARBA" id="ARBA00023082"/>
    </source>
</evidence>
<dbReference type="AlphaFoldDB" id="A0A6I1I9Z9"/>
<dbReference type="RefSeq" id="WP_152280975.1">
    <property type="nucleotide sequence ID" value="NZ_WFLI01000001.1"/>
</dbReference>
<dbReference type="Gene3D" id="1.10.10.10">
    <property type="entry name" value="Winged helix-like DNA-binding domain superfamily/Winged helix DNA-binding domain"/>
    <property type="match status" value="1"/>
</dbReference>
<reference evidence="9 10" key="1">
    <citation type="submission" date="2019-10" db="EMBL/GenBank/DDBJ databases">
        <title>Three novel species isolated from a subtropical stream in China.</title>
        <authorList>
            <person name="Lu H."/>
        </authorList>
    </citation>
    <scope>NUCLEOTIDE SEQUENCE [LARGE SCALE GENOMIC DNA]</scope>
    <source>
        <strain evidence="9 10">FT13W</strain>
    </source>
</reference>
<keyword evidence="10" id="KW-1185">Reference proteome</keyword>